<evidence type="ECO:0000313" key="3">
    <source>
        <dbReference type="Proteomes" id="UP001324115"/>
    </source>
</evidence>
<feature type="signal peptide" evidence="1">
    <location>
        <begin position="1"/>
        <end position="26"/>
    </location>
</feature>
<dbReference type="PANTHER" id="PTHR31694">
    <property type="entry name" value="DESICCATION-LIKE PROTEIN"/>
    <property type="match status" value="1"/>
</dbReference>
<feature type="chain" id="PRO_5042927055" description="Desiccation-related protein PCC13-62" evidence="1">
    <location>
        <begin position="27"/>
        <end position="307"/>
    </location>
</feature>
<evidence type="ECO:0000256" key="1">
    <source>
        <dbReference type="SAM" id="SignalP"/>
    </source>
</evidence>
<dbReference type="Proteomes" id="UP001324115">
    <property type="component" value="Unassembled WGS sequence"/>
</dbReference>
<dbReference type="Pfam" id="PF13668">
    <property type="entry name" value="Ferritin_2"/>
    <property type="match status" value="1"/>
</dbReference>
<dbReference type="AlphaFoldDB" id="A0AAN7F6T7"/>
<keyword evidence="1" id="KW-0732">Signal</keyword>
<protein>
    <recommendedName>
        <fullName evidence="4">Desiccation-related protein PCC13-62</fullName>
    </recommendedName>
</protein>
<accession>A0AAN7F6T7</accession>
<comment type="caution">
    <text evidence="2">The sequence shown here is derived from an EMBL/GenBank/DDBJ whole genome shotgun (WGS) entry which is preliminary data.</text>
</comment>
<evidence type="ECO:0000313" key="2">
    <source>
        <dbReference type="EMBL" id="KAK4586686.1"/>
    </source>
</evidence>
<dbReference type="InterPro" id="IPR052965">
    <property type="entry name" value="Pigment-catalase-like"/>
</dbReference>
<proteinExistence type="predicted"/>
<evidence type="ECO:0008006" key="4">
    <source>
        <dbReference type="Google" id="ProtNLM"/>
    </source>
</evidence>
<dbReference type="EMBL" id="JAXUIC010000006">
    <property type="protein sequence ID" value="KAK4586686.1"/>
    <property type="molecule type" value="Genomic_DNA"/>
</dbReference>
<organism evidence="2 3">
    <name type="scientific">Quercus rubra</name>
    <name type="common">Northern red oak</name>
    <name type="synonym">Quercus borealis</name>
    <dbReference type="NCBI Taxonomy" id="3512"/>
    <lineage>
        <taxon>Eukaryota</taxon>
        <taxon>Viridiplantae</taxon>
        <taxon>Streptophyta</taxon>
        <taxon>Embryophyta</taxon>
        <taxon>Tracheophyta</taxon>
        <taxon>Spermatophyta</taxon>
        <taxon>Magnoliopsida</taxon>
        <taxon>eudicotyledons</taxon>
        <taxon>Gunneridae</taxon>
        <taxon>Pentapetalae</taxon>
        <taxon>rosids</taxon>
        <taxon>fabids</taxon>
        <taxon>Fagales</taxon>
        <taxon>Fagaceae</taxon>
        <taxon>Quercus</taxon>
    </lineage>
</organism>
<sequence length="307" mass="33276">MALTATSTATITTLLISLFFLPKIHSSEFSGTHIRFAKADVDLLEFPLNLEFFEAEFFLYGALGYGLDKVAPNLTKGGPTPLGAKKANLDHFTQDVILQFAYQEVGHLRAIQKVVKGFPRPLLDLSKESFAKTVDAAIGKKLSPPFDPYYSGVHYLLASYLIPYVGLTGYVGTLPKLKAPSSRRLVAGLLGVESGQDAVIRAYLYEHAKEIVSPYGITVGEFTNRFSELRDKLGHQGHKDEGLVVPLAEGAEGKISGNVLAGDADSVAFDRTAEEILRIVYGSGDEKKPGGFYPKGGNGRIARSHLL</sequence>
<gene>
    <name evidence="2" type="ORF">RGQ29_023732</name>
</gene>
<reference evidence="2 3" key="1">
    <citation type="journal article" date="2023" name="G3 (Bethesda)">
        <title>A haplotype-resolved chromosome-scale genome for Quercus rubra L. provides insights into the genetics of adaptive traits for red oak species.</title>
        <authorList>
            <person name="Kapoor B."/>
            <person name="Jenkins J."/>
            <person name="Schmutz J."/>
            <person name="Zhebentyayeva T."/>
            <person name="Kuelheim C."/>
            <person name="Coggeshall M."/>
            <person name="Heim C."/>
            <person name="Lasky J.R."/>
            <person name="Leites L."/>
            <person name="Islam-Faridi N."/>
            <person name="Romero-Severson J."/>
            <person name="DeLeo V.L."/>
            <person name="Lucas S.M."/>
            <person name="Lazic D."/>
            <person name="Gailing O."/>
            <person name="Carlson J."/>
            <person name="Staton M."/>
        </authorList>
    </citation>
    <scope>NUCLEOTIDE SEQUENCE [LARGE SCALE GENOMIC DNA]</scope>
    <source>
        <strain evidence="2">Pseudo-F2</strain>
    </source>
</reference>
<keyword evidence="3" id="KW-1185">Reference proteome</keyword>
<name>A0AAN7F6T7_QUERU</name>
<dbReference type="PANTHER" id="PTHR31694:SF12">
    <property type="entry name" value="DESICCATION-LIKE PROTEIN"/>
    <property type="match status" value="1"/>
</dbReference>